<dbReference type="SUPFAM" id="SSF50978">
    <property type="entry name" value="WD40 repeat-like"/>
    <property type="match status" value="1"/>
</dbReference>
<dbReference type="PROSITE" id="PS50082">
    <property type="entry name" value="WD_REPEATS_2"/>
    <property type="match status" value="7"/>
</dbReference>
<evidence type="ECO:0000256" key="6">
    <source>
        <dbReference type="SAM" id="MobiDB-lite"/>
    </source>
</evidence>
<feature type="repeat" description="WD" evidence="5">
    <location>
        <begin position="185"/>
        <end position="226"/>
    </location>
</feature>
<dbReference type="GO" id="GO:0005730">
    <property type="term" value="C:nucleolus"/>
    <property type="evidence" value="ECO:0007669"/>
    <property type="project" value="UniProtKB-SubCell"/>
</dbReference>
<keyword evidence="3" id="KW-0677">Repeat</keyword>
<dbReference type="Pfam" id="PF00400">
    <property type="entry name" value="WD40"/>
    <property type="match status" value="8"/>
</dbReference>
<dbReference type="Pfam" id="PF08154">
    <property type="entry name" value="NLE"/>
    <property type="match status" value="1"/>
</dbReference>
<comment type="subcellular location">
    <subcellularLocation>
        <location evidence="1">Nucleus</location>
        <location evidence="1">Nucleolus</location>
    </subcellularLocation>
</comment>
<dbReference type="OrthoDB" id="10267436at2759"/>
<feature type="repeat" description="WD" evidence="5">
    <location>
        <begin position="143"/>
        <end position="184"/>
    </location>
</feature>
<name>A0A067N4S3_BOTB1</name>
<dbReference type="CDD" id="cd00200">
    <property type="entry name" value="WD40"/>
    <property type="match status" value="1"/>
</dbReference>
<dbReference type="Proteomes" id="UP000027195">
    <property type="component" value="Unassembled WGS sequence"/>
</dbReference>
<accession>A0A067N4S3</accession>
<gene>
    <name evidence="8" type="ORF">BOTBODRAFT_28272</name>
</gene>
<feature type="repeat" description="WD" evidence="5">
    <location>
        <begin position="275"/>
        <end position="320"/>
    </location>
</feature>
<dbReference type="AlphaFoldDB" id="A0A067N4S3"/>
<evidence type="ECO:0000256" key="5">
    <source>
        <dbReference type="PROSITE-ProRule" id="PRU00221"/>
    </source>
</evidence>
<feature type="repeat" description="WD" evidence="5">
    <location>
        <begin position="228"/>
        <end position="274"/>
    </location>
</feature>
<evidence type="ECO:0000256" key="3">
    <source>
        <dbReference type="ARBA" id="ARBA00022737"/>
    </source>
</evidence>
<dbReference type="PANTHER" id="PTHR19848:SF0">
    <property type="entry name" value="NOTCHLESS PROTEIN HOMOLOG 1"/>
    <property type="match status" value="1"/>
</dbReference>
<evidence type="ECO:0000313" key="9">
    <source>
        <dbReference type="Proteomes" id="UP000027195"/>
    </source>
</evidence>
<dbReference type="Gene3D" id="2.130.10.10">
    <property type="entry name" value="YVTN repeat-like/Quinoprotein amine dehydrogenase"/>
    <property type="match status" value="1"/>
</dbReference>
<proteinExistence type="predicted"/>
<evidence type="ECO:0000259" key="7">
    <source>
        <dbReference type="Pfam" id="PF08154"/>
    </source>
</evidence>
<evidence type="ECO:0000256" key="1">
    <source>
        <dbReference type="ARBA" id="ARBA00004604"/>
    </source>
</evidence>
<dbReference type="FunCoup" id="A0A067N4S3">
    <property type="interactions" value="483"/>
</dbReference>
<dbReference type="EMBL" id="KL198020">
    <property type="protein sequence ID" value="KDQ18766.1"/>
    <property type="molecule type" value="Genomic_DNA"/>
</dbReference>
<dbReference type="InterPro" id="IPR020472">
    <property type="entry name" value="WD40_PAC1"/>
</dbReference>
<dbReference type="PROSITE" id="PS50294">
    <property type="entry name" value="WD_REPEATS_REGION"/>
    <property type="match status" value="6"/>
</dbReference>
<feature type="domain" description="NLE" evidence="7">
    <location>
        <begin position="33"/>
        <end position="82"/>
    </location>
</feature>
<keyword evidence="2 5" id="KW-0853">WD repeat</keyword>
<dbReference type="InParanoid" id="A0A067N4S3"/>
<evidence type="ECO:0000256" key="4">
    <source>
        <dbReference type="ARBA" id="ARBA00023242"/>
    </source>
</evidence>
<organism evidence="8 9">
    <name type="scientific">Botryobasidium botryosum (strain FD-172 SS1)</name>
    <dbReference type="NCBI Taxonomy" id="930990"/>
    <lineage>
        <taxon>Eukaryota</taxon>
        <taxon>Fungi</taxon>
        <taxon>Dikarya</taxon>
        <taxon>Basidiomycota</taxon>
        <taxon>Agaricomycotina</taxon>
        <taxon>Agaricomycetes</taxon>
        <taxon>Cantharellales</taxon>
        <taxon>Botryobasidiaceae</taxon>
        <taxon>Botryobasidium</taxon>
    </lineage>
</organism>
<dbReference type="HOGENOM" id="CLU_000288_57_16_1"/>
<protein>
    <recommendedName>
        <fullName evidence="7">NLE domain-containing protein</fullName>
    </recommendedName>
</protein>
<dbReference type="PRINTS" id="PR00320">
    <property type="entry name" value="GPROTEINBRPT"/>
</dbReference>
<evidence type="ECO:0000313" key="8">
    <source>
        <dbReference type="EMBL" id="KDQ18766.1"/>
    </source>
</evidence>
<keyword evidence="9" id="KW-1185">Reference proteome</keyword>
<sequence>MATLLPPPKRSKIHHDGAEIDKVEKKAALAPNVIVQFVSEDDGKPLAPPVNLPADFAHQGLESLVNKLSRQEDDPVPFAFHVILPSSEAVPTAPTRIRIATSIEKDVLSSPLCPYSTEDVITIQCAPQSVFRVRPATRCSSTLSGHSSPILCASFSPTGRSLATGSGDTTARLWNLSTETPSHVLSGHKGWVLCVEWEARERKLATGGHDGRVYIWDPRSGKAIGNVLKGHSKWVTSLAWEPIHINATNPRLASSSKDGTVRVWSMITRASEYVLGGHTASVNVVKWGGGGQLDRGILYTAGSDRCVRVWDADNGRLLHVLKDHAHWVTTLTLNTDFVLRTGPYDYTGKEPSSDAEAQSLASARYKALTATTPELLISGSDDHTLFLWDLFSLSPPASTGSTDEGSRASGGKLKPQARLTGHQRQVSHVVFSPDGRWVASASWDNSLRLWEGRTGKYIATLRGHIAPVYRLAWSADSRLLISASKDSTLKIWDLKTYKLKTDLPGHTDEVYCVDFVADKVVSGGRDCVVKIWKN</sequence>
<dbReference type="InterPro" id="IPR015943">
    <property type="entry name" value="WD40/YVTN_repeat-like_dom_sf"/>
</dbReference>
<feature type="region of interest" description="Disordered" evidence="6">
    <location>
        <begin position="398"/>
        <end position="420"/>
    </location>
</feature>
<dbReference type="InterPro" id="IPR019775">
    <property type="entry name" value="WD40_repeat_CS"/>
</dbReference>
<dbReference type="PANTHER" id="PTHR19848">
    <property type="entry name" value="WD40 REPEAT PROTEIN"/>
    <property type="match status" value="1"/>
</dbReference>
<dbReference type="InterPro" id="IPR036322">
    <property type="entry name" value="WD40_repeat_dom_sf"/>
</dbReference>
<feature type="repeat" description="WD" evidence="5">
    <location>
        <begin position="461"/>
        <end position="502"/>
    </location>
</feature>
<feature type="repeat" description="WD" evidence="5">
    <location>
        <begin position="503"/>
        <end position="534"/>
    </location>
</feature>
<dbReference type="InterPro" id="IPR001680">
    <property type="entry name" value="WD40_rpt"/>
</dbReference>
<dbReference type="PROSITE" id="PS00678">
    <property type="entry name" value="WD_REPEATS_1"/>
    <property type="match status" value="3"/>
</dbReference>
<evidence type="ECO:0000256" key="2">
    <source>
        <dbReference type="ARBA" id="ARBA00022574"/>
    </source>
</evidence>
<dbReference type="STRING" id="930990.A0A067N4S3"/>
<dbReference type="GO" id="GO:0000027">
    <property type="term" value="P:ribosomal large subunit assembly"/>
    <property type="evidence" value="ECO:0007669"/>
    <property type="project" value="TreeGrafter"/>
</dbReference>
<feature type="repeat" description="WD" evidence="5">
    <location>
        <begin position="419"/>
        <end position="460"/>
    </location>
</feature>
<keyword evidence="4" id="KW-0539">Nucleus</keyword>
<dbReference type="SMART" id="SM00320">
    <property type="entry name" value="WD40"/>
    <property type="match status" value="8"/>
</dbReference>
<reference evidence="9" key="1">
    <citation type="journal article" date="2014" name="Proc. Natl. Acad. Sci. U.S.A.">
        <title>Extensive sampling of basidiomycete genomes demonstrates inadequacy of the white-rot/brown-rot paradigm for wood decay fungi.</title>
        <authorList>
            <person name="Riley R."/>
            <person name="Salamov A.A."/>
            <person name="Brown D.W."/>
            <person name="Nagy L.G."/>
            <person name="Floudas D."/>
            <person name="Held B.W."/>
            <person name="Levasseur A."/>
            <person name="Lombard V."/>
            <person name="Morin E."/>
            <person name="Otillar R."/>
            <person name="Lindquist E.A."/>
            <person name="Sun H."/>
            <person name="LaButti K.M."/>
            <person name="Schmutz J."/>
            <person name="Jabbour D."/>
            <person name="Luo H."/>
            <person name="Baker S.E."/>
            <person name="Pisabarro A.G."/>
            <person name="Walton J.D."/>
            <person name="Blanchette R.A."/>
            <person name="Henrissat B."/>
            <person name="Martin F."/>
            <person name="Cullen D."/>
            <person name="Hibbett D.S."/>
            <person name="Grigoriev I.V."/>
        </authorList>
    </citation>
    <scope>NUCLEOTIDE SEQUENCE [LARGE SCALE GENOMIC DNA]</scope>
    <source>
        <strain evidence="9">FD-172 SS1</strain>
    </source>
</reference>
<dbReference type="InterPro" id="IPR012972">
    <property type="entry name" value="NLE"/>
</dbReference>